<evidence type="ECO:0000313" key="2">
    <source>
        <dbReference type="EMBL" id="OEL27092.1"/>
    </source>
</evidence>
<sequence length="70" mass="7599">MADTATTTPLLTSHKQAKPPKAPSIDDTIETYIGATGAMQLFKAVLLAFAWAFDAQQVFMSCLLYTSRCV</sequence>
<keyword evidence="3" id="KW-1185">Reference proteome</keyword>
<reference evidence="2 3" key="1">
    <citation type="submission" date="2016-09" db="EMBL/GenBank/DDBJ databases">
        <title>The draft genome of Dichanthelium oligosanthes: A C3 panicoid grass species.</title>
        <authorList>
            <person name="Studer A.J."/>
            <person name="Schnable J.C."/>
            <person name="Brutnell T.P."/>
        </authorList>
    </citation>
    <scope>NUCLEOTIDE SEQUENCE [LARGE SCALE GENOMIC DNA]</scope>
    <source>
        <strain evidence="3">cv. Kellogg 1175</strain>
        <tissue evidence="2">Leaf</tissue>
    </source>
</reference>
<dbReference type="AlphaFoldDB" id="A0A1E5VPV5"/>
<evidence type="ECO:0000313" key="3">
    <source>
        <dbReference type="Proteomes" id="UP000095767"/>
    </source>
</evidence>
<feature type="region of interest" description="Disordered" evidence="1">
    <location>
        <begin position="1"/>
        <end position="23"/>
    </location>
</feature>
<dbReference type="STRING" id="888268.A0A1E5VPV5"/>
<dbReference type="Proteomes" id="UP000095767">
    <property type="component" value="Unassembled WGS sequence"/>
</dbReference>
<protein>
    <submittedName>
        <fullName evidence="2">Uncharacterized protein</fullName>
    </submittedName>
</protein>
<dbReference type="OrthoDB" id="5296287at2759"/>
<proteinExistence type="predicted"/>
<accession>A0A1E5VPV5</accession>
<comment type="caution">
    <text evidence="2">The sequence shown here is derived from an EMBL/GenBank/DDBJ whole genome shotgun (WGS) entry which is preliminary data.</text>
</comment>
<organism evidence="2 3">
    <name type="scientific">Dichanthelium oligosanthes</name>
    <dbReference type="NCBI Taxonomy" id="888268"/>
    <lineage>
        <taxon>Eukaryota</taxon>
        <taxon>Viridiplantae</taxon>
        <taxon>Streptophyta</taxon>
        <taxon>Embryophyta</taxon>
        <taxon>Tracheophyta</taxon>
        <taxon>Spermatophyta</taxon>
        <taxon>Magnoliopsida</taxon>
        <taxon>Liliopsida</taxon>
        <taxon>Poales</taxon>
        <taxon>Poaceae</taxon>
        <taxon>PACMAD clade</taxon>
        <taxon>Panicoideae</taxon>
        <taxon>Panicodae</taxon>
        <taxon>Paniceae</taxon>
        <taxon>Dichantheliinae</taxon>
        <taxon>Dichanthelium</taxon>
    </lineage>
</organism>
<feature type="compositionally biased region" description="Polar residues" evidence="1">
    <location>
        <begin position="1"/>
        <end position="14"/>
    </location>
</feature>
<name>A0A1E5VPV5_9POAL</name>
<dbReference type="EMBL" id="LWDX02033215">
    <property type="protein sequence ID" value="OEL27092.1"/>
    <property type="molecule type" value="Genomic_DNA"/>
</dbReference>
<evidence type="ECO:0000256" key="1">
    <source>
        <dbReference type="SAM" id="MobiDB-lite"/>
    </source>
</evidence>
<gene>
    <name evidence="2" type="ORF">BAE44_0011887</name>
</gene>